<dbReference type="EMBL" id="RJVU01007045">
    <property type="protein sequence ID" value="ROL54002.1"/>
    <property type="molecule type" value="Genomic_DNA"/>
</dbReference>
<organism evidence="1 2">
    <name type="scientific">Anabarilius grahami</name>
    <name type="common">Kanglang fish</name>
    <name type="synonym">Barilius grahami</name>
    <dbReference type="NCBI Taxonomy" id="495550"/>
    <lineage>
        <taxon>Eukaryota</taxon>
        <taxon>Metazoa</taxon>
        <taxon>Chordata</taxon>
        <taxon>Craniata</taxon>
        <taxon>Vertebrata</taxon>
        <taxon>Euteleostomi</taxon>
        <taxon>Actinopterygii</taxon>
        <taxon>Neopterygii</taxon>
        <taxon>Teleostei</taxon>
        <taxon>Ostariophysi</taxon>
        <taxon>Cypriniformes</taxon>
        <taxon>Xenocyprididae</taxon>
        <taxon>Xenocypridinae</taxon>
        <taxon>Xenocypridinae incertae sedis</taxon>
        <taxon>Anabarilius</taxon>
    </lineage>
</organism>
<gene>
    <name evidence="1" type="ORF">DPX16_15600</name>
</gene>
<reference evidence="1 2" key="1">
    <citation type="submission" date="2018-10" db="EMBL/GenBank/DDBJ databases">
        <title>Genome assembly for a Yunnan-Guizhou Plateau 3E fish, Anabarilius grahami (Regan), and its evolutionary and genetic applications.</title>
        <authorList>
            <person name="Jiang W."/>
        </authorList>
    </citation>
    <scope>NUCLEOTIDE SEQUENCE [LARGE SCALE GENOMIC DNA]</scope>
    <source>
        <strain evidence="1">AG-KIZ</strain>
        <tissue evidence="1">Muscle</tissue>
    </source>
</reference>
<dbReference type="AlphaFoldDB" id="A0A3N0Z6S5"/>
<proteinExistence type="predicted"/>
<dbReference type="Proteomes" id="UP000281406">
    <property type="component" value="Unassembled WGS sequence"/>
</dbReference>
<comment type="caution">
    <text evidence="1">The sequence shown here is derived from an EMBL/GenBank/DDBJ whole genome shotgun (WGS) entry which is preliminary data.</text>
</comment>
<evidence type="ECO:0000313" key="1">
    <source>
        <dbReference type="EMBL" id="ROL54002.1"/>
    </source>
</evidence>
<name>A0A3N0Z6S5_ANAGA</name>
<keyword evidence="2" id="KW-1185">Reference proteome</keyword>
<evidence type="ECO:0000313" key="2">
    <source>
        <dbReference type="Proteomes" id="UP000281406"/>
    </source>
</evidence>
<accession>A0A3N0Z6S5</accession>
<sequence length="223" mass="24956">MPRSSVPHDLWPSSGESGSSGAALDVLVTFLDCSIFCSTSSACEIIFCLSLSPMTIWNMYRVWWMRVIGQAVKARTHQADADELVVTKADCGVAVAERPIRMIRWPDGPTSSEADLTFRIGRKKADEDQLQPTVRNTLRKLSRPTNKNCPMADRRLVRYLVPGYGAQKLGDFSLATGDTGLVWSPGHDMQEKNSRLNHAHDLLIRSLYLLKRAHDLPFRSLDL</sequence>
<protein>
    <submittedName>
        <fullName evidence="1">Uncharacterized protein</fullName>
    </submittedName>
</protein>